<dbReference type="GO" id="GO:0003700">
    <property type="term" value="F:DNA-binding transcription factor activity"/>
    <property type="evidence" value="ECO:0007669"/>
    <property type="project" value="TreeGrafter"/>
</dbReference>
<evidence type="ECO:0000259" key="4">
    <source>
        <dbReference type="PROSITE" id="PS50932"/>
    </source>
</evidence>
<dbReference type="InterPro" id="IPR028082">
    <property type="entry name" value="Peripla_BP_I"/>
</dbReference>
<dbReference type="SUPFAM" id="SSF47413">
    <property type="entry name" value="lambda repressor-like DNA-binding domains"/>
    <property type="match status" value="1"/>
</dbReference>
<evidence type="ECO:0000256" key="3">
    <source>
        <dbReference type="ARBA" id="ARBA00023163"/>
    </source>
</evidence>
<reference evidence="5 6" key="1">
    <citation type="journal article" date="2011" name="J. Bacteriol.">
        <title>Complete genome sequence of the polycyclic aromatic hydrocarbon-degrading bacterium Alteromonas sp. strain SN2.</title>
        <authorList>
            <person name="Jin H.M."/>
            <person name="Jeong H."/>
            <person name="Moon E.J."/>
            <person name="Math R.K."/>
            <person name="Lee K."/>
            <person name="Kim H.J."/>
            <person name="Jeon C.O."/>
            <person name="Oh T.K."/>
            <person name="Kim J.F."/>
        </authorList>
    </citation>
    <scope>NUCLEOTIDE SEQUENCE [LARGE SCALE GENOMIC DNA]</scope>
    <source>
        <strain evidence="6">JCM 17741 / KACC 18427 / KCTC 11700BP / SN2</strain>
    </source>
</reference>
<dbReference type="SMART" id="SM00354">
    <property type="entry name" value="HTH_LACI"/>
    <property type="match status" value="1"/>
</dbReference>
<keyword evidence="3" id="KW-0804">Transcription</keyword>
<dbReference type="Proteomes" id="UP000000683">
    <property type="component" value="Chromosome"/>
</dbReference>
<dbReference type="CDD" id="cd06279">
    <property type="entry name" value="PBP1_LacI-like"/>
    <property type="match status" value="1"/>
</dbReference>
<dbReference type="Pfam" id="PF13377">
    <property type="entry name" value="Peripla_BP_3"/>
    <property type="match status" value="1"/>
</dbReference>
<dbReference type="PROSITE" id="PS50932">
    <property type="entry name" value="HTH_LACI_2"/>
    <property type="match status" value="1"/>
</dbReference>
<dbReference type="eggNOG" id="COG1609">
    <property type="taxonomic scope" value="Bacteria"/>
</dbReference>
<evidence type="ECO:0000313" key="5">
    <source>
        <dbReference type="EMBL" id="AEF02243.1"/>
    </source>
</evidence>
<dbReference type="OrthoDB" id="5171752at2"/>
<evidence type="ECO:0000256" key="2">
    <source>
        <dbReference type="ARBA" id="ARBA00023125"/>
    </source>
</evidence>
<dbReference type="RefSeq" id="WP_013783185.1">
    <property type="nucleotide sequence ID" value="NC_015554.1"/>
</dbReference>
<gene>
    <name evidence="5" type="ordered locus">ambt_03455</name>
</gene>
<dbReference type="GO" id="GO:0000976">
    <property type="term" value="F:transcription cis-regulatory region binding"/>
    <property type="evidence" value="ECO:0007669"/>
    <property type="project" value="TreeGrafter"/>
</dbReference>
<evidence type="ECO:0000256" key="1">
    <source>
        <dbReference type="ARBA" id="ARBA00023015"/>
    </source>
</evidence>
<dbReference type="Pfam" id="PF00356">
    <property type="entry name" value="LacI"/>
    <property type="match status" value="1"/>
</dbReference>
<feature type="domain" description="HTH lacI-type" evidence="4">
    <location>
        <begin position="6"/>
        <end position="61"/>
    </location>
</feature>
<dbReference type="HOGENOM" id="CLU_037628_6_1_6"/>
<dbReference type="SUPFAM" id="SSF53822">
    <property type="entry name" value="Periplasmic binding protein-like I"/>
    <property type="match status" value="1"/>
</dbReference>
<sequence length="345" mass="37489">MTKTKLTLKDVALQLGVSTATISNAFNRPDQLSKARREHILAECDRIGYAGPNKAAQILRKGRSNIVALVLADSIPYTVSDPVASTFIKGVSSILQQQGKHLLLYAGDSESILDVVDFVDGFICYGAPRNYKLAEELARQSKPAITVDFDIEGLPSVNIDNYNAAYQIAKKAISPGDHVAILGLRLIESPSTCRIYDSPLIEVQTSIAHRRLDGYMKAIDESGATITNDWIWHIPESDRSFAKQAAKEVLNSNPRPNTVLCMSDIIALELLQSALSMGIKVPEELKITGFDGIEEADRTRPNLTTVCQSSAGKGEMAAKALLSESLESTVLPFDLKIGETVSAQK</sequence>
<protein>
    <submittedName>
        <fullName evidence="5">Transcriptional regulator</fullName>
    </submittedName>
</protein>
<dbReference type="Gene3D" id="1.10.260.40">
    <property type="entry name" value="lambda repressor-like DNA-binding domains"/>
    <property type="match status" value="1"/>
</dbReference>
<keyword evidence="1" id="KW-0805">Transcription regulation</keyword>
<dbReference type="InterPro" id="IPR000843">
    <property type="entry name" value="HTH_LacI"/>
</dbReference>
<dbReference type="InterPro" id="IPR010982">
    <property type="entry name" value="Lambda_DNA-bd_dom_sf"/>
</dbReference>
<dbReference type="PANTHER" id="PTHR30146">
    <property type="entry name" value="LACI-RELATED TRANSCRIPTIONAL REPRESSOR"/>
    <property type="match status" value="1"/>
</dbReference>
<dbReference type="AlphaFoldDB" id="F5ZC05"/>
<dbReference type="PANTHER" id="PTHR30146:SF138">
    <property type="entry name" value="TRANSCRIPTIONAL REGULATORY PROTEIN"/>
    <property type="match status" value="1"/>
</dbReference>
<dbReference type="InterPro" id="IPR046335">
    <property type="entry name" value="LacI/GalR-like_sensor"/>
</dbReference>
<name>F5ZC05_ALTNA</name>
<accession>F5ZC05</accession>
<keyword evidence="6" id="KW-1185">Reference proteome</keyword>
<dbReference type="CDD" id="cd01392">
    <property type="entry name" value="HTH_LacI"/>
    <property type="match status" value="1"/>
</dbReference>
<dbReference type="Gene3D" id="3.40.50.2300">
    <property type="match status" value="2"/>
</dbReference>
<organism evidence="5 6">
    <name type="scientific">Alteromonas naphthalenivorans</name>
    <dbReference type="NCBI Taxonomy" id="715451"/>
    <lineage>
        <taxon>Bacteria</taxon>
        <taxon>Pseudomonadati</taxon>
        <taxon>Pseudomonadota</taxon>
        <taxon>Gammaproteobacteria</taxon>
        <taxon>Alteromonadales</taxon>
        <taxon>Alteromonadaceae</taxon>
        <taxon>Alteromonas/Salinimonas group</taxon>
        <taxon>Alteromonas</taxon>
    </lineage>
</organism>
<keyword evidence="2" id="KW-0238">DNA-binding</keyword>
<dbReference type="EMBL" id="CP002339">
    <property type="protein sequence ID" value="AEF02243.1"/>
    <property type="molecule type" value="Genomic_DNA"/>
</dbReference>
<proteinExistence type="predicted"/>
<evidence type="ECO:0000313" key="6">
    <source>
        <dbReference type="Proteomes" id="UP000000683"/>
    </source>
</evidence>
<dbReference type="KEGG" id="alt:ambt_03455"/>